<accession>A0A9C6TIQ9</accession>
<evidence type="ECO:0000313" key="6">
    <source>
        <dbReference type="RefSeq" id="XP_052114765.1"/>
    </source>
</evidence>
<reference evidence="2 3" key="2">
    <citation type="submission" date="2025-04" db="UniProtKB">
        <authorList>
            <consortium name="RefSeq"/>
        </authorList>
    </citation>
    <scope>IDENTIFICATION</scope>
    <source>
        <tissue evidence="2 3">Whole plant</tissue>
    </source>
</reference>
<dbReference type="RefSeq" id="XP_052114765.1">
    <property type="nucleotide sequence ID" value="XM_052258805.1"/>
</dbReference>
<evidence type="ECO:0000313" key="2">
    <source>
        <dbReference type="RefSeq" id="XP_052114760.1"/>
    </source>
</evidence>
<dbReference type="KEGG" id="adu:110278817"/>
<evidence type="ECO:0000313" key="1">
    <source>
        <dbReference type="Proteomes" id="UP000515211"/>
    </source>
</evidence>
<name>A0A9C6TIQ9_ARADU</name>
<evidence type="ECO:0000313" key="5">
    <source>
        <dbReference type="RefSeq" id="XP_052114764.1"/>
    </source>
</evidence>
<dbReference type="Proteomes" id="UP000515211">
    <property type="component" value="Chromosome 3"/>
</dbReference>
<evidence type="ECO:0000313" key="3">
    <source>
        <dbReference type="RefSeq" id="XP_052114761.1"/>
    </source>
</evidence>
<reference evidence="1" key="1">
    <citation type="journal article" date="2016" name="Nat. Genet.">
        <title>The genome sequences of Arachis duranensis and Arachis ipaensis, the diploid ancestors of cultivated peanut.</title>
        <authorList>
            <person name="Bertioli D.J."/>
            <person name="Cannon S.B."/>
            <person name="Froenicke L."/>
            <person name="Huang G."/>
            <person name="Farmer A.D."/>
            <person name="Cannon E.K."/>
            <person name="Liu X."/>
            <person name="Gao D."/>
            <person name="Clevenger J."/>
            <person name="Dash S."/>
            <person name="Ren L."/>
            <person name="Moretzsohn M.C."/>
            <person name="Shirasawa K."/>
            <person name="Huang W."/>
            <person name="Vidigal B."/>
            <person name="Abernathy B."/>
            <person name="Chu Y."/>
            <person name="Niederhuth C.E."/>
            <person name="Umale P."/>
            <person name="Araujo A.C."/>
            <person name="Kozik A."/>
            <person name="Kim K.D."/>
            <person name="Burow M.D."/>
            <person name="Varshney R.K."/>
            <person name="Wang X."/>
            <person name="Zhang X."/>
            <person name="Barkley N."/>
            <person name="Guimaraes P.M."/>
            <person name="Isobe S."/>
            <person name="Guo B."/>
            <person name="Liao B."/>
            <person name="Stalker H.T."/>
            <person name="Schmitz R.J."/>
            <person name="Scheffler B.E."/>
            <person name="Leal-Bertioli S.C."/>
            <person name="Xun X."/>
            <person name="Jackson S.A."/>
            <person name="Michelmore R."/>
            <person name="Ozias-Akins P."/>
        </authorList>
    </citation>
    <scope>NUCLEOTIDE SEQUENCE [LARGE SCALE GENOMIC DNA]</scope>
    <source>
        <strain evidence="1">cv. V14167</strain>
    </source>
</reference>
<dbReference type="AlphaFoldDB" id="A0A9C6TIQ9"/>
<keyword evidence="1" id="KW-1185">Reference proteome</keyword>
<sequence>MVFRMAVTWKIIIDLGGNPGSWSEIHDESRSVTKAPAMMVTGTRADEEIIYSVPFAVTAELTVDSGGGQRLAIRVLNLPIIVPQKINTLLSQFAPYIRMHSTYCTSHG</sequence>
<dbReference type="RefSeq" id="XP_052114761.1">
    <property type="nucleotide sequence ID" value="XM_052258801.1"/>
</dbReference>
<protein>
    <submittedName>
        <fullName evidence="2 3">Uncharacterized protein LOC110278817</fullName>
    </submittedName>
</protein>
<proteinExistence type="predicted"/>
<dbReference type="RefSeq" id="XP_052114760.1">
    <property type="nucleotide sequence ID" value="XM_052258800.1"/>
</dbReference>
<gene>
    <name evidence="2 3 4 5 6" type="primary">LOC110278817</name>
</gene>
<organism evidence="1 2">
    <name type="scientific">Arachis duranensis</name>
    <name type="common">Wild peanut</name>
    <dbReference type="NCBI Taxonomy" id="130453"/>
    <lineage>
        <taxon>Eukaryota</taxon>
        <taxon>Viridiplantae</taxon>
        <taxon>Streptophyta</taxon>
        <taxon>Embryophyta</taxon>
        <taxon>Tracheophyta</taxon>
        <taxon>Spermatophyta</taxon>
        <taxon>Magnoliopsida</taxon>
        <taxon>eudicotyledons</taxon>
        <taxon>Gunneridae</taxon>
        <taxon>Pentapetalae</taxon>
        <taxon>rosids</taxon>
        <taxon>fabids</taxon>
        <taxon>Fabales</taxon>
        <taxon>Fabaceae</taxon>
        <taxon>Papilionoideae</taxon>
        <taxon>50 kb inversion clade</taxon>
        <taxon>dalbergioids sensu lato</taxon>
        <taxon>Dalbergieae</taxon>
        <taxon>Pterocarpus clade</taxon>
        <taxon>Arachis</taxon>
    </lineage>
</organism>
<dbReference type="GeneID" id="110278817"/>
<dbReference type="RefSeq" id="XP_052114764.1">
    <property type="nucleotide sequence ID" value="XM_052258804.1"/>
</dbReference>
<evidence type="ECO:0000313" key="4">
    <source>
        <dbReference type="RefSeq" id="XP_052114763.1"/>
    </source>
</evidence>
<dbReference type="RefSeq" id="XP_052114763.1">
    <property type="nucleotide sequence ID" value="XM_052258803.1"/>
</dbReference>